<proteinExistence type="predicted"/>
<keyword evidence="1" id="KW-1133">Transmembrane helix</keyword>
<sequence length="139" mass="15353">MQELRFAAAFQAKRSRCSFFSLQAPATTVTIWGRVDDQLELLVLAGVERGSQRCRGCFGLKEMLLLSVWMASAGGGLAAGLLMAGGYQLLLVWGLGALVFVQKYRRMDRSLFTGLKKEERLISVEEEELAVHGATTYCE</sequence>
<dbReference type="AlphaFoldDB" id="A0A8X8IUW7"/>
<keyword evidence="1" id="KW-0472">Membrane</keyword>
<keyword evidence="1" id="KW-0812">Transmembrane</keyword>
<reference evidence="2" key="1">
    <citation type="journal article" date="2020" name="bioRxiv">
        <title>Hybrid origin of Populus tomentosa Carr. identified through genome sequencing and phylogenomic analysis.</title>
        <authorList>
            <person name="An X."/>
            <person name="Gao K."/>
            <person name="Chen Z."/>
            <person name="Li J."/>
            <person name="Yang X."/>
            <person name="Yang X."/>
            <person name="Zhou J."/>
            <person name="Guo T."/>
            <person name="Zhao T."/>
            <person name="Huang S."/>
            <person name="Miao D."/>
            <person name="Khan W.U."/>
            <person name="Rao P."/>
            <person name="Ye M."/>
            <person name="Lei B."/>
            <person name="Liao W."/>
            <person name="Wang J."/>
            <person name="Ji L."/>
            <person name="Li Y."/>
            <person name="Guo B."/>
            <person name="Mustafa N.S."/>
            <person name="Li S."/>
            <person name="Yun Q."/>
            <person name="Keller S.R."/>
            <person name="Mao J."/>
            <person name="Zhang R."/>
            <person name="Strauss S.H."/>
        </authorList>
    </citation>
    <scope>NUCLEOTIDE SEQUENCE</scope>
    <source>
        <strain evidence="2">GM15</strain>
        <tissue evidence="2">Leaf</tissue>
    </source>
</reference>
<evidence type="ECO:0000313" key="3">
    <source>
        <dbReference type="Proteomes" id="UP000886885"/>
    </source>
</evidence>
<protein>
    <submittedName>
        <fullName evidence="2">Uncharacterized protein</fullName>
    </submittedName>
</protein>
<name>A0A8X8IUW7_POPTO</name>
<feature type="transmembrane region" description="Helical" evidence="1">
    <location>
        <begin position="68"/>
        <end position="101"/>
    </location>
</feature>
<dbReference type="EMBL" id="JAAWWB010000001">
    <property type="protein sequence ID" value="KAG6791971.1"/>
    <property type="molecule type" value="Genomic_DNA"/>
</dbReference>
<dbReference type="Proteomes" id="UP000886885">
    <property type="component" value="Chromosome 1A"/>
</dbReference>
<organism evidence="2 3">
    <name type="scientific">Populus tomentosa</name>
    <name type="common">Chinese white poplar</name>
    <dbReference type="NCBI Taxonomy" id="118781"/>
    <lineage>
        <taxon>Eukaryota</taxon>
        <taxon>Viridiplantae</taxon>
        <taxon>Streptophyta</taxon>
        <taxon>Embryophyta</taxon>
        <taxon>Tracheophyta</taxon>
        <taxon>Spermatophyta</taxon>
        <taxon>Magnoliopsida</taxon>
        <taxon>eudicotyledons</taxon>
        <taxon>Gunneridae</taxon>
        <taxon>Pentapetalae</taxon>
        <taxon>rosids</taxon>
        <taxon>fabids</taxon>
        <taxon>Malpighiales</taxon>
        <taxon>Salicaceae</taxon>
        <taxon>Saliceae</taxon>
        <taxon>Populus</taxon>
    </lineage>
</organism>
<gene>
    <name evidence="2" type="ORF">POTOM_001107</name>
</gene>
<comment type="caution">
    <text evidence="2">The sequence shown here is derived from an EMBL/GenBank/DDBJ whole genome shotgun (WGS) entry which is preliminary data.</text>
</comment>
<accession>A0A8X8IUW7</accession>
<evidence type="ECO:0000256" key="1">
    <source>
        <dbReference type="SAM" id="Phobius"/>
    </source>
</evidence>
<evidence type="ECO:0000313" key="2">
    <source>
        <dbReference type="EMBL" id="KAG6791971.1"/>
    </source>
</evidence>
<keyword evidence="3" id="KW-1185">Reference proteome</keyword>